<evidence type="ECO:0000256" key="1">
    <source>
        <dbReference type="SAM" id="MobiDB-lite"/>
    </source>
</evidence>
<accession>A0A067BY79</accession>
<dbReference type="RefSeq" id="XP_012207478.1">
    <property type="nucleotide sequence ID" value="XM_012352088.1"/>
</dbReference>
<name>A0A067BY79_SAPPC</name>
<sequence>MESLDPKRYFETEPPAPTSYVEALALEEDDDDDDHDHGAKDDNDDGSPKAKKAKLGPPLRRQVYAKKGTTSISMDMANHLDSVKCVDAEHVRQKTAKCTVCGVCRFCPAGADECAATHRVLRPMTNKTRAPRAKVLLCENEEHHHKKTHRGKCVRCLKCKWCPPVIDECKEFHVDPETSMTPTKVEHTVKLESILSILDIAKGKLVQVKPRDVASSTPKRRLACELMTHVVHSVAHLIVR</sequence>
<dbReference type="KEGG" id="spar:SPRG_12618"/>
<feature type="compositionally biased region" description="Basic and acidic residues" evidence="1">
    <location>
        <begin position="1"/>
        <end position="11"/>
    </location>
</feature>
<reference evidence="2 3" key="1">
    <citation type="journal article" date="2013" name="PLoS Genet.">
        <title>Distinctive expansion of potential virulence genes in the genome of the oomycete fish pathogen Saprolegnia parasitica.</title>
        <authorList>
            <person name="Jiang R.H."/>
            <person name="de Bruijn I."/>
            <person name="Haas B.J."/>
            <person name="Belmonte R."/>
            <person name="Lobach L."/>
            <person name="Christie J."/>
            <person name="van den Ackerveken G."/>
            <person name="Bottin A."/>
            <person name="Bulone V."/>
            <person name="Diaz-Moreno S.M."/>
            <person name="Dumas B."/>
            <person name="Fan L."/>
            <person name="Gaulin E."/>
            <person name="Govers F."/>
            <person name="Grenville-Briggs L.J."/>
            <person name="Horner N.R."/>
            <person name="Levin J.Z."/>
            <person name="Mammella M."/>
            <person name="Meijer H.J."/>
            <person name="Morris P."/>
            <person name="Nusbaum C."/>
            <person name="Oome S."/>
            <person name="Phillips A.J."/>
            <person name="van Rooyen D."/>
            <person name="Rzeszutek E."/>
            <person name="Saraiva M."/>
            <person name="Secombes C.J."/>
            <person name="Seidl M.F."/>
            <person name="Snel B."/>
            <person name="Stassen J.H."/>
            <person name="Sykes S."/>
            <person name="Tripathy S."/>
            <person name="van den Berg H."/>
            <person name="Vega-Arreguin J.C."/>
            <person name="Wawra S."/>
            <person name="Young S.K."/>
            <person name="Zeng Q."/>
            <person name="Dieguez-Uribeondo J."/>
            <person name="Russ C."/>
            <person name="Tyler B.M."/>
            <person name="van West P."/>
        </authorList>
    </citation>
    <scope>NUCLEOTIDE SEQUENCE [LARGE SCALE GENOMIC DNA]</scope>
    <source>
        <strain evidence="2 3">CBS 223.65</strain>
    </source>
</reference>
<dbReference type="EMBL" id="KK583280">
    <property type="protein sequence ID" value="KDO21800.1"/>
    <property type="molecule type" value="Genomic_DNA"/>
</dbReference>
<dbReference type="VEuPathDB" id="FungiDB:SPRG_12618"/>
<keyword evidence="3" id="KW-1185">Reference proteome</keyword>
<feature type="region of interest" description="Disordered" evidence="1">
    <location>
        <begin position="1"/>
        <end position="60"/>
    </location>
</feature>
<gene>
    <name evidence="2" type="ORF">SPRG_12618</name>
</gene>
<proteinExistence type="predicted"/>
<dbReference type="GeneID" id="24134561"/>
<dbReference type="Proteomes" id="UP000030745">
    <property type="component" value="Unassembled WGS sequence"/>
</dbReference>
<protein>
    <submittedName>
        <fullName evidence="2">Uncharacterized protein</fullName>
    </submittedName>
</protein>
<dbReference type="OMA" id="CAATHRV"/>
<evidence type="ECO:0000313" key="3">
    <source>
        <dbReference type="Proteomes" id="UP000030745"/>
    </source>
</evidence>
<evidence type="ECO:0000313" key="2">
    <source>
        <dbReference type="EMBL" id="KDO21800.1"/>
    </source>
</evidence>
<dbReference type="OrthoDB" id="10330452at2759"/>
<dbReference type="AlphaFoldDB" id="A0A067BY79"/>
<feature type="compositionally biased region" description="Acidic residues" evidence="1">
    <location>
        <begin position="25"/>
        <end position="34"/>
    </location>
</feature>
<organism evidence="2 3">
    <name type="scientific">Saprolegnia parasitica (strain CBS 223.65)</name>
    <dbReference type="NCBI Taxonomy" id="695850"/>
    <lineage>
        <taxon>Eukaryota</taxon>
        <taxon>Sar</taxon>
        <taxon>Stramenopiles</taxon>
        <taxon>Oomycota</taxon>
        <taxon>Saprolegniomycetes</taxon>
        <taxon>Saprolegniales</taxon>
        <taxon>Saprolegniaceae</taxon>
        <taxon>Saprolegnia</taxon>
    </lineage>
</organism>